<dbReference type="SUPFAM" id="SSF51230">
    <property type="entry name" value="Single hybrid motif"/>
    <property type="match status" value="1"/>
</dbReference>
<protein>
    <recommendedName>
        <fullName evidence="3">Actin-binding transcription modulator</fullName>
    </recommendedName>
</protein>
<reference evidence="1 2" key="1">
    <citation type="submission" date="2024-06" db="EMBL/GenBank/DDBJ databases">
        <title>A chromosome-level genome assembly of beet webworm, Loxostege sticticalis.</title>
        <authorList>
            <person name="Zhang Y."/>
        </authorList>
    </citation>
    <scope>NUCLEOTIDE SEQUENCE [LARGE SCALE GENOMIC DNA]</scope>
    <source>
        <strain evidence="1">AQ026</strain>
        <tissue evidence="1">Whole body</tissue>
    </source>
</reference>
<evidence type="ECO:0000313" key="1">
    <source>
        <dbReference type="EMBL" id="KAL0868497.1"/>
    </source>
</evidence>
<name>A0ABR3HE53_LOXSC</name>
<evidence type="ECO:0008006" key="3">
    <source>
        <dbReference type="Google" id="ProtNLM"/>
    </source>
</evidence>
<dbReference type="EMBL" id="JBEUOH010000021">
    <property type="protein sequence ID" value="KAL0868497.1"/>
    <property type="molecule type" value="Genomic_DNA"/>
</dbReference>
<dbReference type="InterPro" id="IPR011053">
    <property type="entry name" value="Single_hybrid_motif"/>
</dbReference>
<proteinExistence type="predicted"/>
<evidence type="ECO:0000313" key="2">
    <source>
        <dbReference type="Proteomes" id="UP001549920"/>
    </source>
</evidence>
<dbReference type="InterPro" id="IPR039169">
    <property type="entry name" value="Abitram"/>
</dbReference>
<dbReference type="PANTHER" id="PTHR13651">
    <property type="entry name" value="PROTEIN ABITRAM"/>
    <property type="match status" value="1"/>
</dbReference>
<accession>A0ABR3HE53</accession>
<organism evidence="1 2">
    <name type="scientific">Loxostege sticticalis</name>
    <name type="common">Beet webworm moth</name>
    <dbReference type="NCBI Taxonomy" id="481309"/>
    <lineage>
        <taxon>Eukaryota</taxon>
        <taxon>Metazoa</taxon>
        <taxon>Ecdysozoa</taxon>
        <taxon>Arthropoda</taxon>
        <taxon>Hexapoda</taxon>
        <taxon>Insecta</taxon>
        <taxon>Pterygota</taxon>
        <taxon>Neoptera</taxon>
        <taxon>Endopterygota</taxon>
        <taxon>Lepidoptera</taxon>
        <taxon>Glossata</taxon>
        <taxon>Ditrysia</taxon>
        <taxon>Pyraloidea</taxon>
        <taxon>Crambidae</taxon>
        <taxon>Pyraustinae</taxon>
        <taxon>Loxostege</taxon>
    </lineage>
</organism>
<sequence>MDFQILDSIPELSNYKSFTDRYFTKRYILNYGGIENNDIMLMFHSNRIMLLSLAPSHFFFKKNLGYSINFNTGKVDRLSNSVKGKGKKGGQQLEPNSTLCQILFEDDTSFKVPSCIKGSLIEINESLVKYPELLKEMPDSDGFIAIILSSITISEAKKSEWLTPEEYLALLKN</sequence>
<dbReference type="Gene3D" id="2.40.50.100">
    <property type="match status" value="1"/>
</dbReference>
<dbReference type="Proteomes" id="UP001549920">
    <property type="component" value="Unassembled WGS sequence"/>
</dbReference>
<keyword evidence="2" id="KW-1185">Reference proteome</keyword>
<comment type="caution">
    <text evidence="1">The sequence shown here is derived from an EMBL/GenBank/DDBJ whole genome shotgun (WGS) entry which is preliminary data.</text>
</comment>
<dbReference type="PANTHER" id="PTHR13651:SF0">
    <property type="entry name" value="PROTEIN ABITRAM"/>
    <property type="match status" value="1"/>
</dbReference>
<gene>
    <name evidence="1" type="ORF">ABMA27_007978</name>
</gene>